<comment type="caution">
    <text evidence="1">The sequence shown here is derived from an EMBL/GenBank/DDBJ whole genome shotgun (WGS) entry which is preliminary data.</text>
</comment>
<sequence>MHLGGASNYAIIESSIVMGTLVHPSTPDSAPATPLVTPSPPRRPPGPRVGASTGFSMFSVPMSLIVAFNLEVLSPSDGSRKTLPKTLAAPNRCVFSSIVSFSCISRSFPPHLGYQHLGSDVTLFTIAHRLQTIVDADKIMVLDAGIVECGKLSEPLKIKDGKLKALVDESGDKDTPHKMTQ</sequence>
<reference evidence="1" key="2">
    <citation type="journal article" date="2020" name="Nat. Commun.">
        <title>Large-scale genome sequencing of mycorrhizal fungi provides insights into the early evolution of symbiotic traits.</title>
        <authorList>
            <person name="Miyauchi S."/>
            <person name="Kiss E."/>
            <person name="Kuo A."/>
            <person name="Drula E."/>
            <person name="Kohler A."/>
            <person name="Sanchez-Garcia M."/>
            <person name="Morin E."/>
            <person name="Andreopoulos B."/>
            <person name="Barry K.W."/>
            <person name="Bonito G."/>
            <person name="Buee M."/>
            <person name="Carver A."/>
            <person name="Chen C."/>
            <person name="Cichocki N."/>
            <person name="Clum A."/>
            <person name="Culley D."/>
            <person name="Crous P.W."/>
            <person name="Fauchery L."/>
            <person name="Girlanda M."/>
            <person name="Hayes R.D."/>
            <person name="Keri Z."/>
            <person name="LaButti K."/>
            <person name="Lipzen A."/>
            <person name="Lombard V."/>
            <person name="Magnuson J."/>
            <person name="Maillard F."/>
            <person name="Murat C."/>
            <person name="Nolan M."/>
            <person name="Ohm R.A."/>
            <person name="Pangilinan J."/>
            <person name="Pereira M.F."/>
            <person name="Perotto S."/>
            <person name="Peter M."/>
            <person name="Pfister S."/>
            <person name="Riley R."/>
            <person name="Sitrit Y."/>
            <person name="Stielow J.B."/>
            <person name="Szollosi G."/>
            <person name="Zifcakova L."/>
            <person name="Stursova M."/>
            <person name="Spatafora J.W."/>
            <person name="Tedersoo L."/>
            <person name="Vaario L.M."/>
            <person name="Yamada A."/>
            <person name="Yan M."/>
            <person name="Wang P."/>
            <person name="Xu J."/>
            <person name="Bruns T."/>
            <person name="Baldrian P."/>
            <person name="Vilgalys R."/>
            <person name="Dunand C."/>
            <person name="Henrissat B."/>
            <person name="Grigoriev I.V."/>
            <person name="Hibbett D."/>
            <person name="Nagy L.G."/>
            <person name="Martin F.M."/>
        </authorList>
    </citation>
    <scope>NUCLEOTIDE SEQUENCE</scope>
    <source>
        <strain evidence="1">P2</strain>
    </source>
</reference>
<gene>
    <name evidence="1" type="ORF">BDM02DRAFT_3185741</name>
</gene>
<dbReference type="EMBL" id="MU117989">
    <property type="protein sequence ID" value="KAF9650051.1"/>
    <property type="molecule type" value="Genomic_DNA"/>
</dbReference>
<reference evidence="1" key="1">
    <citation type="submission" date="2019-10" db="EMBL/GenBank/DDBJ databases">
        <authorList>
            <consortium name="DOE Joint Genome Institute"/>
            <person name="Kuo A."/>
            <person name="Miyauchi S."/>
            <person name="Kiss E."/>
            <person name="Drula E."/>
            <person name="Kohler A."/>
            <person name="Sanchez-Garcia M."/>
            <person name="Andreopoulos B."/>
            <person name="Barry K.W."/>
            <person name="Bonito G."/>
            <person name="Buee M."/>
            <person name="Carver A."/>
            <person name="Chen C."/>
            <person name="Cichocki N."/>
            <person name="Clum A."/>
            <person name="Culley D."/>
            <person name="Crous P.W."/>
            <person name="Fauchery L."/>
            <person name="Girlanda M."/>
            <person name="Hayes R."/>
            <person name="Keri Z."/>
            <person name="Labutti K."/>
            <person name="Lipzen A."/>
            <person name="Lombard V."/>
            <person name="Magnuson J."/>
            <person name="Maillard F."/>
            <person name="Morin E."/>
            <person name="Murat C."/>
            <person name="Nolan M."/>
            <person name="Ohm R."/>
            <person name="Pangilinan J."/>
            <person name="Pereira M."/>
            <person name="Perotto S."/>
            <person name="Peter M."/>
            <person name="Riley R."/>
            <person name="Sitrit Y."/>
            <person name="Stielow B."/>
            <person name="Szollosi G."/>
            <person name="Zifcakova L."/>
            <person name="Stursova M."/>
            <person name="Spatafora J.W."/>
            <person name="Tedersoo L."/>
            <person name="Vaario L.-M."/>
            <person name="Yamada A."/>
            <person name="Yan M."/>
            <person name="Wang P."/>
            <person name="Xu J."/>
            <person name="Bruns T."/>
            <person name="Baldrian P."/>
            <person name="Vilgalys R."/>
            <person name="Henrissat B."/>
            <person name="Grigoriev I.V."/>
            <person name="Hibbett D."/>
            <person name="Nagy L.G."/>
            <person name="Martin F.M."/>
        </authorList>
    </citation>
    <scope>NUCLEOTIDE SEQUENCE</scope>
    <source>
        <strain evidence="1">P2</strain>
    </source>
</reference>
<organism evidence="1 2">
    <name type="scientific">Thelephora ganbajun</name>
    <name type="common">Ganba fungus</name>
    <dbReference type="NCBI Taxonomy" id="370292"/>
    <lineage>
        <taxon>Eukaryota</taxon>
        <taxon>Fungi</taxon>
        <taxon>Dikarya</taxon>
        <taxon>Basidiomycota</taxon>
        <taxon>Agaricomycotina</taxon>
        <taxon>Agaricomycetes</taxon>
        <taxon>Thelephorales</taxon>
        <taxon>Thelephoraceae</taxon>
        <taxon>Thelephora</taxon>
    </lineage>
</organism>
<evidence type="ECO:0000313" key="1">
    <source>
        <dbReference type="EMBL" id="KAF9650051.1"/>
    </source>
</evidence>
<name>A0ACB6ZKY5_THEGA</name>
<proteinExistence type="predicted"/>
<evidence type="ECO:0000313" key="2">
    <source>
        <dbReference type="Proteomes" id="UP000886501"/>
    </source>
</evidence>
<keyword evidence="2" id="KW-1185">Reference proteome</keyword>
<dbReference type="Proteomes" id="UP000886501">
    <property type="component" value="Unassembled WGS sequence"/>
</dbReference>
<accession>A0ACB6ZKY5</accession>
<protein>
    <submittedName>
        <fullName evidence="1">Uncharacterized protein</fullName>
    </submittedName>
</protein>